<reference evidence="1 2" key="1">
    <citation type="journal article" date="2018" name="Front. Plant Sci.">
        <title>Red Clover (Trifolium pratense) and Zigzag Clover (T. medium) - A Picture of Genomic Similarities and Differences.</title>
        <authorList>
            <person name="Dluhosova J."/>
            <person name="Istvanek J."/>
            <person name="Nedelnik J."/>
            <person name="Repkova J."/>
        </authorList>
    </citation>
    <scope>NUCLEOTIDE SEQUENCE [LARGE SCALE GENOMIC DNA]</scope>
    <source>
        <strain evidence="2">cv. 10/8</strain>
        <tissue evidence="1">Leaf</tissue>
    </source>
</reference>
<comment type="caution">
    <text evidence="1">The sequence shown here is derived from an EMBL/GenBank/DDBJ whole genome shotgun (WGS) entry which is preliminary data.</text>
</comment>
<evidence type="ECO:0000313" key="2">
    <source>
        <dbReference type="Proteomes" id="UP000265520"/>
    </source>
</evidence>
<proteinExistence type="predicted"/>
<name>A0A392PU87_9FABA</name>
<keyword evidence="2" id="KW-1185">Reference proteome</keyword>
<sequence length="46" mass="4905">METVTVSPESDGPTGELPLEAGVYAKEGELQFIGLSRKILNFVAPL</sequence>
<organism evidence="1 2">
    <name type="scientific">Trifolium medium</name>
    <dbReference type="NCBI Taxonomy" id="97028"/>
    <lineage>
        <taxon>Eukaryota</taxon>
        <taxon>Viridiplantae</taxon>
        <taxon>Streptophyta</taxon>
        <taxon>Embryophyta</taxon>
        <taxon>Tracheophyta</taxon>
        <taxon>Spermatophyta</taxon>
        <taxon>Magnoliopsida</taxon>
        <taxon>eudicotyledons</taxon>
        <taxon>Gunneridae</taxon>
        <taxon>Pentapetalae</taxon>
        <taxon>rosids</taxon>
        <taxon>fabids</taxon>
        <taxon>Fabales</taxon>
        <taxon>Fabaceae</taxon>
        <taxon>Papilionoideae</taxon>
        <taxon>50 kb inversion clade</taxon>
        <taxon>NPAAA clade</taxon>
        <taxon>Hologalegina</taxon>
        <taxon>IRL clade</taxon>
        <taxon>Trifolieae</taxon>
        <taxon>Trifolium</taxon>
    </lineage>
</organism>
<feature type="non-terminal residue" evidence="1">
    <location>
        <position position="46"/>
    </location>
</feature>
<accession>A0A392PU87</accession>
<dbReference type="EMBL" id="LXQA010095532">
    <property type="protein sequence ID" value="MCI15227.1"/>
    <property type="molecule type" value="Genomic_DNA"/>
</dbReference>
<evidence type="ECO:0000313" key="1">
    <source>
        <dbReference type="EMBL" id="MCI15227.1"/>
    </source>
</evidence>
<dbReference type="Proteomes" id="UP000265520">
    <property type="component" value="Unassembled WGS sequence"/>
</dbReference>
<protein>
    <submittedName>
        <fullName evidence="1">Monothiol glutaredoxin-S16 chloroplastic-like</fullName>
    </submittedName>
</protein>
<dbReference type="AlphaFoldDB" id="A0A392PU87"/>